<dbReference type="GO" id="GO:0051484">
    <property type="term" value="P:isopentenyl diphosphate biosynthetic process, methylerythritol 4-phosphate pathway involved in terpenoid biosynthetic process"/>
    <property type="evidence" value="ECO:0007669"/>
    <property type="project" value="TreeGrafter"/>
</dbReference>
<dbReference type="Pfam" id="PF08436">
    <property type="entry name" value="DXP_redisom_C"/>
    <property type="match status" value="1"/>
</dbReference>
<dbReference type="EMBL" id="UINC01032222">
    <property type="protein sequence ID" value="SVB19529.1"/>
    <property type="molecule type" value="Genomic_DNA"/>
</dbReference>
<dbReference type="PANTHER" id="PTHR30525:SF0">
    <property type="entry name" value="1-DEOXY-D-XYLULOSE 5-PHOSPHATE REDUCTOISOMERASE, CHLOROPLASTIC"/>
    <property type="match status" value="1"/>
</dbReference>
<dbReference type="InterPro" id="IPR036291">
    <property type="entry name" value="NAD(P)-bd_dom_sf"/>
</dbReference>
<reference evidence="15" key="1">
    <citation type="submission" date="2018-05" db="EMBL/GenBank/DDBJ databases">
        <authorList>
            <person name="Lanie J.A."/>
            <person name="Ng W.-L."/>
            <person name="Kazmierczak K.M."/>
            <person name="Andrzejewski T.M."/>
            <person name="Davidsen T.M."/>
            <person name="Wayne K.J."/>
            <person name="Tettelin H."/>
            <person name="Glass J.I."/>
            <person name="Rusch D."/>
            <person name="Podicherti R."/>
            <person name="Tsui H.-C.T."/>
            <person name="Winkler M.E."/>
        </authorList>
    </citation>
    <scope>NUCLEOTIDE SEQUENCE</scope>
</reference>
<name>A0A382C113_9ZZZZ</name>
<dbReference type="EC" id="1.1.1.267" evidence="5"/>
<dbReference type="InterPro" id="IPR036169">
    <property type="entry name" value="DXPR_C_sf"/>
</dbReference>
<dbReference type="InterPro" id="IPR003821">
    <property type="entry name" value="DXP_reductoisomerase"/>
</dbReference>
<evidence type="ECO:0000259" key="12">
    <source>
        <dbReference type="Pfam" id="PF02670"/>
    </source>
</evidence>
<evidence type="ECO:0000259" key="14">
    <source>
        <dbReference type="Pfam" id="PF13288"/>
    </source>
</evidence>
<evidence type="ECO:0000256" key="11">
    <source>
        <dbReference type="ARBA" id="ARBA00048543"/>
    </source>
</evidence>
<sequence>VRQFHPKLVALYDQSAANLLRRRISDLKSVEVMSGAVGISAVAKIDEAELVLEAMGGSIGLLPTLEAIEAGKDLAFVNKEVLVMCGSLVQRAAKKHNVKLLPVDSEISAVFQCLPKSFQKDRIHKLILTASGGPFRETSSTQLRHMTPEQALKHPNWKMGNKVTIDSATMMNKGLEVIEAKCFFELELKNIEIVVHAESIIHSMVEFVDGSMLAQLGVPDMRVPIQYALTYPDRLENPADRLDFSQIRQFNFEPPDFKRFPCLDLAYTAAEVGGTLPTVLSSSDEVVVDAFLNRQIGFMDIPAIIRRAMDLHDVVYEAELDQILEINRWTREITRKIIGN</sequence>
<dbReference type="Pfam" id="PF02670">
    <property type="entry name" value="DXP_reductoisom"/>
    <property type="match status" value="1"/>
</dbReference>
<dbReference type="GO" id="GO:0030145">
    <property type="term" value="F:manganese ion binding"/>
    <property type="evidence" value="ECO:0007669"/>
    <property type="project" value="TreeGrafter"/>
</dbReference>
<dbReference type="SUPFAM" id="SSF51735">
    <property type="entry name" value="NAD(P)-binding Rossmann-fold domains"/>
    <property type="match status" value="1"/>
</dbReference>
<evidence type="ECO:0000256" key="7">
    <source>
        <dbReference type="ARBA" id="ARBA00022857"/>
    </source>
</evidence>
<protein>
    <recommendedName>
        <fullName evidence="5">1-deoxy-D-xylulose-5-phosphate reductoisomerase</fullName>
        <ecNumber evidence="5">1.1.1.267</ecNumber>
    </recommendedName>
</protein>
<evidence type="ECO:0000256" key="4">
    <source>
        <dbReference type="ARBA" id="ARBA00006825"/>
    </source>
</evidence>
<dbReference type="Gene3D" id="1.10.1740.10">
    <property type="match status" value="1"/>
</dbReference>
<accession>A0A382C113</accession>
<dbReference type="UniPathway" id="UPA00056">
    <property type="reaction ID" value="UER00092"/>
</dbReference>
<evidence type="ECO:0000256" key="8">
    <source>
        <dbReference type="ARBA" id="ARBA00023002"/>
    </source>
</evidence>
<evidence type="ECO:0000256" key="9">
    <source>
        <dbReference type="ARBA" id="ARBA00023211"/>
    </source>
</evidence>
<organism evidence="15">
    <name type="scientific">marine metagenome</name>
    <dbReference type="NCBI Taxonomy" id="408172"/>
    <lineage>
        <taxon>unclassified sequences</taxon>
        <taxon>metagenomes</taxon>
        <taxon>ecological metagenomes</taxon>
    </lineage>
</organism>
<keyword evidence="9" id="KW-0464">Manganese</keyword>
<gene>
    <name evidence="15" type="ORF">METZ01_LOCUS172383</name>
</gene>
<dbReference type="Pfam" id="PF13288">
    <property type="entry name" value="DXPR_C"/>
    <property type="match status" value="1"/>
</dbReference>
<dbReference type="SUPFAM" id="SSF69055">
    <property type="entry name" value="1-deoxy-D-xylulose-5-phosphate reductoisomerase, C-terminal domain"/>
    <property type="match status" value="1"/>
</dbReference>
<dbReference type="HAMAP" id="MF_00183">
    <property type="entry name" value="DXP_reductoisom"/>
    <property type="match status" value="1"/>
</dbReference>
<comment type="cofactor">
    <cofactor evidence="1">
        <name>Mn(2+)</name>
        <dbReference type="ChEBI" id="CHEBI:29035"/>
    </cofactor>
</comment>
<dbReference type="SUPFAM" id="SSF55347">
    <property type="entry name" value="Glyceraldehyde-3-phosphate dehydrogenase-like, C-terminal domain"/>
    <property type="match status" value="1"/>
</dbReference>
<comment type="similarity">
    <text evidence="4">Belongs to the DXR family.</text>
</comment>
<dbReference type="Gene3D" id="3.40.50.720">
    <property type="entry name" value="NAD(P)-binding Rossmann-like Domain"/>
    <property type="match status" value="1"/>
</dbReference>
<evidence type="ECO:0000256" key="6">
    <source>
        <dbReference type="ARBA" id="ARBA00022723"/>
    </source>
</evidence>
<evidence type="ECO:0000313" key="15">
    <source>
        <dbReference type="EMBL" id="SVB19529.1"/>
    </source>
</evidence>
<dbReference type="PIRSF" id="PIRSF006205">
    <property type="entry name" value="Dxp_reductismrs"/>
    <property type="match status" value="1"/>
</dbReference>
<dbReference type="AlphaFoldDB" id="A0A382C113"/>
<keyword evidence="10" id="KW-0414">Isoprene biosynthesis</keyword>
<evidence type="ECO:0000259" key="13">
    <source>
        <dbReference type="Pfam" id="PF08436"/>
    </source>
</evidence>
<evidence type="ECO:0000256" key="5">
    <source>
        <dbReference type="ARBA" id="ARBA00012366"/>
    </source>
</evidence>
<keyword evidence="8" id="KW-0560">Oxidoreductase</keyword>
<dbReference type="GO" id="GO:0030604">
    <property type="term" value="F:1-deoxy-D-xylulose-5-phosphate reductoisomerase activity"/>
    <property type="evidence" value="ECO:0007669"/>
    <property type="project" value="UniProtKB-EC"/>
</dbReference>
<evidence type="ECO:0000256" key="1">
    <source>
        <dbReference type="ARBA" id="ARBA00001936"/>
    </source>
</evidence>
<dbReference type="GO" id="GO:0070402">
    <property type="term" value="F:NADPH binding"/>
    <property type="evidence" value="ECO:0007669"/>
    <property type="project" value="InterPro"/>
</dbReference>
<evidence type="ECO:0000256" key="10">
    <source>
        <dbReference type="ARBA" id="ARBA00023229"/>
    </source>
</evidence>
<feature type="domain" description="1-deoxy-D-xylulose 5-phosphate reductoisomerase C-terminal" evidence="13">
    <location>
        <begin position="100"/>
        <end position="184"/>
    </location>
</feature>
<dbReference type="InterPro" id="IPR013512">
    <property type="entry name" value="DXP_reductoisomerase_N"/>
</dbReference>
<feature type="non-terminal residue" evidence="15">
    <location>
        <position position="1"/>
    </location>
</feature>
<dbReference type="InterPro" id="IPR026877">
    <property type="entry name" value="DXPR_C"/>
</dbReference>
<dbReference type="InterPro" id="IPR013644">
    <property type="entry name" value="DXP_reductoisomerase_C"/>
</dbReference>
<keyword evidence="7" id="KW-0521">NADP</keyword>
<comment type="cofactor">
    <cofactor evidence="2">
        <name>Mg(2+)</name>
        <dbReference type="ChEBI" id="CHEBI:18420"/>
    </cofactor>
</comment>
<dbReference type="NCBIfam" id="TIGR00243">
    <property type="entry name" value="Dxr"/>
    <property type="match status" value="1"/>
</dbReference>
<feature type="domain" description="1-deoxy-D-xylulose 5-phosphate reductoisomerase N-terminal" evidence="12">
    <location>
        <begin position="2"/>
        <end position="86"/>
    </location>
</feature>
<dbReference type="PANTHER" id="PTHR30525">
    <property type="entry name" value="1-DEOXY-D-XYLULOSE 5-PHOSPHATE REDUCTOISOMERASE"/>
    <property type="match status" value="1"/>
</dbReference>
<evidence type="ECO:0000256" key="2">
    <source>
        <dbReference type="ARBA" id="ARBA00001946"/>
    </source>
</evidence>
<feature type="domain" description="DXP reductoisomerase C-terminal" evidence="14">
    <location>
        <begin position="216"/>
        <end position="332"/>
    </location>
</feature>
<comment type="pathway">
    <text evidence="3">Isoprenoid biosynthesis; isopentenyl diphosphate biosynthesis via DXP pathway; isopentenyl diphosphate from 1-deoxy-D-xylulose 5-phosphate: step 1/6.</text>
</comment>
<keyword evidence="6" id="KW-0479">Metal-binding</keyword>
<comment type="catalytic activity">
    <reaction evidence="11">
        <text>2-C-methyl-D-erythritol 4-phosphate + NADP(+) = 1-deoxy-D-xylulose 5-phosphate + NADPH + H(+)</text>
        <dbReference type="Rhea" id="RHEA:13717"/>
        <dbReference type="ChEBI" id="CHEBI:15378"/>
        <dbReference type="ChEBI" id="CHEBI:57783"/>
        <dbReference type="ChEBI" id="CHEBI:57792"/>
        <dbReference type="ChEBI" id="CHEBI:58262"/>
        <dbReference type="ChEBI" id="CHEBI:58349"/>
        <dbReference type="EC" id="1.1.1.267"/>
    </reaction>
    <physiologicalReaction direction="right-to-left" evidence="11">
        <dbReference type="Rhea" id="RHEA:13719"/>
    </physiologicalReaction>
</comment>
<evidence type="ECO:0000256" key="3">
    <source>
        <dbReference type="ARBA" id="ARBA00005094"/>
    </source>
</evidence>
<proteinExistence type="inferred from homology"/>